<proteinExistence type="inferred from homology"/>
<dbReference type="Proteomes" id="UP000317078">
    <property type="component" value="Unassembled WGS sequence"/>
</dbReference>
<evidence type="ECO:0000313" key="4">
    <source>
        <dbReference type="Proteomes" id="UP000317078"/>
    </source>
</evidence>
<dbReference type="Gene3D" id="1.20.1260.10">
    <property type="match status" value="1"/>
</dbReference>
<comment type="caution">
    <text evidence="3">The sequence shown here is derived from an EMBL/GenBank/DDBJ whole genome shotgun (WGS) entry which is preliminary data.</text>
</comment>
<dbReference type="SUPFAM" id="SSF47240">
    <property type="entry name" value="Ferritin-like"/>
    <property type="match status" value="1"/>
</dbReference>
<dbReference type="OrthoDB" id="8334870at2"/>
<dbReference type="Pfam" id="PF05067">
    <property type="entry name" value="Mn_catalase"/>
    <property type="match status" value="1"/>
</dbReference>
<protein>
    <submittedName>
        <fullName evidence="3">Uncharacterized protein</fullName>
    </submittedName>
</protein>
<accession>A0A502GHM1</accession>
<feature type="region of interest" description="Disordered" evidence="2">
    <location>
        <begin position="1"/>
        <end position="63"/>
    </location>
</feature>
<dbReference type="InterPro" id="IPR012347">
    <property type="entry name" value="Ferritin-like"/>
</dbReference>
<dbReference type="AlphaFoldDB" id="A0A502GHM1"/>
<organism evidence="3 4">
    <name type="scientific">Muricoccus nepalensis</name>
    <dbReference type="NCBI Taxonomy" id="1854500"/>
    <lineage>
        <taxon>Bacteria</taxon>
        <taxon>Pseudomonadati</taxon>
        <taxon>Pseudomonadota</taxon>
        <taxon>Alphaproteobacteria</taxon>
        <taxon>Acetobacterales</taxon>
        <taxon>Roseomonadaceae</taxon>
        <taxon>Muricoccus</taxon>
    </lineage>
</organism>
<dbReference type="InterPro" id="IPR009078">
    <property type="entry name" value="Ferritin-like_SF"/>
</dbReference>
<keyword evidence="4" id="KW-1185">Reference proteome</keyword>
<evidence type="ECO:0000256" key="1">
    <source>
        <dbReference type="ARBA" id="ARBA00007644"/>
    </source>
</evidence>
<gene>
    <name evidence="3" type="ORF">EAH89_03550</name>
</gene>
<evidence type="ECO:0000313" key="3">
    <source>
        <dbReference type="EMBL" id="TPG60456.1"/>
    </source>
</evidence>
<evidence type="ECO:0000256" key="2">
    <source>
        <dbReference type="SAM" id="MobiDB-lite"/>
    </source>
</evidence>
<feature type="compositionally biased region" description="Low complexity" evidence="2">
    <location>
        <begin position="1"/>
        <end position="14"/>
    </location>
</feature>
<dbReference type="InterPro" id="IPR007760">
    <property type="entry name" value="Mn_catalase"/>
</dbReference>
<dbReference type="EMBL" id="RCZP01000002">
    <property type="protein sequence ID" value="TPG60456.1"/>
    <property type="molecule type" value="Genomic_DNA"/>
</dbReference>
<reference evidence="3 4" key="1">
    <citation type="journal article" date="2019" name="Environ. Microbiol.">
        <title>Species interactions and distinct microbial communities in high Arctic permafrost affected cryosols are associated with the CH4 and CO2 gas fluxes.</title>
        <authorList>
            <person name="Altshuler I."/>
            <person name="Hamel J."/>
            <person name="Turney S."/>
            <person name="Magnuson E."/>
            <person name="Levesque R."/>
            <person name="Greer C."/>
            <person name="Whyte L.G."/>
        </authorList>
    </citation>
    <scope>NUCLEOTIDE SEQUENCE [LARGE SCALE GENOMIC DNA]</scope>
    <source>
        <strain evidence="3 4">S9.3B</strain>
    </source>
</reference>
<comment type="similarity">
    <text evidence="1">Belongs to the manganese catalase family.</text>
</comment>
<sequence>MPSPSRARSAASPARPDRPRRGRRRADGTSLRRILSTGLGATPEIRDGVPVNANHVDARGTSRPKRVLATRLCTLTDDRGMRDMLSLLIARGTTRPQPWLTAVEEPGGLEKRLPVPDSFPQAPEKHEFAKAFFLHGVDGAVPERR</sequence>
<name>A0A502GHM1_9PROT</name>